<dbReference type="PANTHER" id="PTHR10285">
    <property type="entry name" value="URIDINE KINASE"/>
    <property type="match status" value="1"/>
</dbReference>
<dbReference type="GO" id="GO:0016301">
    <property type="term" value="F:kinase activity"/>
    <property type="evidence" value="ECO:0007669"/>
    <property type="project" value="InterPro"/>
</dbReference>
<dbReference type="SUPFAM" id="SSF52540">
    <property type="entry name" value="P-loop containing nucleoside triphosphate hydrolases"/>
    <property type="match status" value="1"/>
</dbReference>
<dbReference type="GeneID" id="55996752"/>
<dbReference type="InterPro" id="IPR027417">
    <property type="entry name" value="P-loop_NTPase"/>
</dbReference>
<dbReference type="InterPro" id="IPR006083">
    <property type="entry name" value="PRK/URK"/>
</dbReference>
<dbReference type="Gene3D" id="3.40.50.300">
    <property type="entry name" value="P-loop containing nucleotide triphosphate hydrolases"/>
    <property type="match status" value="2"/>
</dbReference>
<dbReference type="RefSeq" id="XP_035348286.1">
    <property type="nucleotide sequence ID" value="XM_035492393.1"/>
</dbReference>
<feature type="region of interest" description="Disordered" evidence="1">
    <location>
        <begin position="26"/>
        <end position="46"/>
    </location>
</feature>
<feature type="domain" description="Phosphoribulokinase/uridine kinase" evidence="2">
    <location>
        <begin position="56"/>
        <end position="192"/>
    </location>
</feature>
<dbReference type="Proteomes" id="UP000509510">
    <property type="component" value="Chromosome V"/>
</dbReference>
<protein>
    <recommendedName>
        <fullName evidence="2">Phosphoribulokinase/uridine kinase domain-containing protein</fullName>
    </recommendedName>
</protein>
<organism evidence="3 4">
    <name type="scientific">Talaromyces rugulosus</name>
    <name type="common">Penicillium rugulosum</name>
    <dbReference type="NCBI Taxonomy" id="121627"/>
    <lineage>
        <taxon>Eukaryota</taxon>
        <taxon>Fungi</taxon>
        <taxon>Dikarya</taxon>
        <taxon>Ascomycota</taxon>
        <taxon>Pezizomycotina</taxon>
        <taxon>Eurotiomycetes</taxon>
        <taxon>Eurotiomycetidae</taxon>
        <taxon>Eurotiales</taxon>
        <taxon>Trichocomaceae</taxon>
        <taxon>Talaromyces</taxon>
        <taxon>Talaromyces sect. Islandici</taxon>
    </lineage>
</organism>
<evidence type="ECO:0000313" key="4">
    <source>
        <dbReference type="Proteomes" id="UP000509510"/>
    </source>
</evidence>
<proteinExistence type="predicted"/>
<evidence type="ECO:0000313" key="3">
    <source>
        <dbReference type="EMBL" id="QKX62112.1"/>
    </source>
</evidence>
<evidence type="ECO:0000259" key="2">
    <source>
        <dbReference type="Pfam" id="PF00485"/>
    </source>
</evidence>
<dbReference type="Pfam" id="PF00485">
    <property type="entry name" value="PRK"/>
    <property type="match status" value="1"/>
</dbReference>
<gene>
    <name evidence="3" type="ORF">TRUGW13939_09268</name>
</gene>
<dbReference type="KEGG" id="trg:TRUGW13939_09268"/>
<name>A0A7H8R6W9_TALRU</name>
<reference evidence="4" key="1">
    <citation type="submission" date="2020-06" db="EMBL/GenBank/DDBJ databases">
        <title>A chromosome-scale genome assembly of Talaromyces rugulosus W13939.</title>
        <authorList>
            <person name="Wang B."/>
            <person name="Guo L."/>
            <person name="Ye K."/>
            <person name="Wang L."/>
        </authorList>
    </citation>
    <scope>NUCLEOTIDE SEQUENCE [LARGE SCALE GENOMIC DNA]</scope>
    <source>
        <strain evidence="4">W13939</strain>
    </source>
</reference>
<accession>A0A7H8R6W9</accession>
<dbReference type="AlphaFoldDB" id="A0A7H8R6W9"/>
<dbReference type="OrthoDB" id="6362633at2759"/>
<evidence type="ECO:0000256" key="1">
    <source>
        <dbReference type="SAM" id="MobiDB-lite"/>
    </source>
</evidence>
<sequence>MESTYKTLAEHIVRLYQKRQNEYLPHSGNVPTIPRNNNNNTGLNKSSATNGDVRILIALAGPPGSGKSTIAEQVVQTLGAIPFAPKTVSVSIDGFHLPLATLHAMPNAAEAIARRGAPWTFDADGAVALVKDLGSSFGVRDIAVPTFDHAIKDPVAGGQIVKADVQVCILEGNYLLSDEGSWSEIADLVDQRWLVKVDPLLARTRVATRHLAAGIEPSMDLALARTEYNDIPNGEYVAQHSQGRYDLLIESIEEPRND</sequence>
<dbReference type="GO" id="GO:0005524">
    <property type="term" value="F:ATP binding"/>
    <property type="evidence" value="ECO:0007669"/>
    <property type="project" value="InterPro"/>
</dbReference>
<keyword evidence="4" id="KW-1185">Reference proteome</keyword>
<dbReference type="EMBL" id="CP055902">
    <property type="protein sequence ID" value="QKX62112.1"/>
    <property type="molecule type" value="Genomic_DNA"/>
</dbReference>